<dbReference type="GO" id="GO:0005737">
    <property type="term" value="C:cytoplasm"/>
    <property type="evidence" value="ECO:0007669"/>
    <property type="project" value="InterPro"/>
</dbReference>
<dbReference type="CDD" id="cd00156">
    <property type="entry name" value="REC"/>
    <property type="match status" value="1"/>
</dbReference>
<evidence type="ECO:0000256" key="2">
    <source>
        <dbReference type="ARBA" id="ARBA00012438"/>
    </source>
</evidence>
<dbReference type="KEGG" id="mej:Q7A_40"/>
<dbReference type="eggNOG" id="COG2198">
    <property type="taxonomic scope" value="Bacteria"/>
</dbReference>
<dbReference type="InterPro" id="IPR036061">
    <property type="entry name" value="CheW-like_dom_sf"/>
</dbReference>
<dbReference type="STRING" id="754476.Q7A_40"/>
<dbReference type="InterPro" id="IPR051315">
    <property type="entry name" value="Bact_Chemotaxis_CheA"/>
</dbReference>
<name>I1XET2_METNJ</name>
<feature type="region of interest" description="Disordered" evidence="10">
    <location>
        <begin position="690"/>
        <end position="725"/>
    </location>
</feature>
<dbReference type="InterPro" id="IPR004105">
    <property type="entry name" value="CheA-like_dim"/>
</dbReference>
<proteinExistence type="predicted"/>
<dbReference type="InterPro" id="IPR004358">
    <property type="entry name" value="Sig_transdc_His_kin-like_C"/>
</dbReference>
<dbReference type="Proteomes" id="UP000009144">
    <property type="component" value="Chromosome"/>
</dbReference>
<dbReference type="EC" id="2.7.13.3" evidence="2"/>
<keyword evidence="12" id="KW-1185">Reference proteome</keyword>
<dbReference type="PRINTS" id="PR00344">
    <property type="entry name" value="BCTRLSENSOR"/>
</dbReference>
<dbReference type="SMART" id="SM00073">
    <property type="entry name" value="HPT"/>
    <property type="match status" value="3"/>
</dbReference>
<dbReference type="eggNOG" id="COG0745">
    <property type="taxonomic scope" value="Bacteria"/>
</dbReference>
<evidence type="ECO:0000256" key="4">
    <source>
        <dbReference type="ARBA" id="ARBA00022553"/>
    </source>
</evidence>
<dbReference type="PROSITE" id="PS50851">
    <property type="entry name" value="CHEW"/>
    <property type="match status" value="1"/>
</dbReference>
<dbReference type="InterPro" id="IPR011006">
    <property type="entry name" value="CheY-like_superfamily"/>
</dbReference>
<dbReference type="InterPro" id="IPR003594">
    <property type="entry name" value="HATPase_dom"/>
</dbReference>
<dbReference type="InterPro" id="IPR002545">
    <property type="entry name" value="CheW-lke_dom"/>
</dbReference>
<dbReference type="SUPFAM" id="SSF47226">
    <property type="entry name" value="Histidine-containing phosphotransfer domain, HPT domain"/>
    <property type="match status" value="4"/>
</dbReference>
<evidence type="ECO:0000256" key="10">
    <source>
        <dbReference type="SAM" id="MobiDB-lite"/>
    </source>
</evidence>
<dbReference type="GO" id="GO:0006935">
    <property type="term" value="P:chemotaxis"/>
    <property type="evidence" value="ECO:0007669"/>
    <property type="project" value="InterPro"/>
</dbReference>
<evidence type="ECO:0000256" key="7">
    <source>
        <dbReference type="ARBA" id="ARBA00023012"/>
    </source>
</evidence>
<feature type="region of interest" description="Disordered" evidence="10">
    <location>
        <begin position="1256"/>
        <end position="1288"/>
    </location>
</feature>
<dbReference type="InterPro" id="IPR036890">
    <property type="entry name" value="HATPase_C_sf"/>
</dbReference>
<dbReference type="Pfam" id="PF00072">
    <property type="entry name" value="Response_reg"/>
    <property type="match status" value="1"/>
</dbReference>
<keyword evidence="4" id="KW-0597">Phosphoprotein</keyword>
<dbReference type="PROSITE" id="PS50110">
    <property type="entry name" value="RESPONSE_REGULATORY"/>
    <property type="match status" value="1"/>
</dbReference>
<dbReference type="Pfam" id="PF01584">
    <property type="entry name" value="CheW"/>
    <property type="match status" value="1"/>
</dbReference>
<evidence type="ECO:0000256" key="9">
    <source>
        <dbReference type="SAM" id="Coils"/>
    </source>
</evidence>
<dbReference type="Pfam" id="PF26379">
    <property type="entry name" value="FimL_2nd"/>
    <property type="match status" value="1"/>
</dbReference>
<keyword evidence="9" id="KW-0175">Coiled coil</keyword>
<dbReference type="Pfam" id="PF02518">
    <property type="entry name" value="HATPase_c"/>
    <property type="match status" value="1"/>
</dbReference>
<dbReference type="HOGENOM" id="CLU_000650_0_0_6"/>
<accession>I1XET2</accession>
<evidence type="ECO:0000313" key="11">
    <source>
        <dbReference type="EMBL" id="AFI82901.1"/>
    </source>
</evidence>
<dbReference type="PANTHER" id="PTHR43395:SF8">
    <property type="entry name" value="HISTIDINE KINASE"/>
    <property type="match status" value="1"/>
</dbReference>
<dbReference type="CDD" id="cd00088">
    <property type="entry name" value="HPT"/>
    <property type="match status" value="3"/>
</dbReference>
<keyword evidence="7" id="KW-0902">Two-component regulatory system</keyword>
<dbReference type="FunFam" id="3.30.565.10:FF:000016">
    <property type="entry name" value="Chemotaxis protein CheA, putative"/>
    <property type="match status" value="1"/>
</dbReference>
<reference evidence="11 12" key="2">
    <citation type="journal article" date="2013" name="Int. J. Syst. Evol. Microbiol.">
        <title>Methylophaga nitratireducenticrescens sp. nov. and Methylophaga frappieri sp. nov., isolated from the biofilm of the methanol-fed denitrification system treating the seawater at the Montreal Biodome.</title>
        <authorList>
            <person name="Villeneuve C."/>
            <person name="Martineau C."/>
            <person name="Mauffrey F."/>
            <person name="Villemur R."/>
        </authorList>
    </citation>
    <scope>NUCLEOTIDE SEQUENCE [LARGE SCALE GENOMIC DNA]</scope>
    <source>
        <strain evidence="11 12">JAM1</strain>
    </source>
</reference>
<dbReference type="Gene3D" id="3.30.565.10">
    <property type="entry name" value="Histidine kinase-like ATPase, C-terminal domain"/>
    <property type="match status" value="1"/>
</dbReference>
<dbReference type="Gene3D" id="2.30.30.40">
    <property type="entry name" value="SH3 Domains"/>
    <property type="match status" value="1"/>
</dbReference>
<keyword evidence="6 11" id="KW-0418">Kinase</keyword>
<dbReference type="SUPFAM" id="SSF55874">
    <property type="entry name" value="ATPase domain of HSP90 chaperone/DNA topoisomerase II/histidine kinase"/>
    <property type="match status" value="1"/>
</dbReference>
<dbReference type="PROSITE" id="PS50894">
    <property type="entry name" value="HPT"/>
    <property type="match status" value="3"/>
</dbReference>
<dbReference type="SUPFAM" id="SSF52172">
    <property type="entry name" value="CheY-like"/>
    <property type="match status" value="1"/>
</dbReference>
<dbReference type="SMART" id="SM01231">
    <property type="entry name" value="H-kinase_dim"/>
    <property type="match status" value="1"/>
</dbReference>
<reference evidence="11 12" key="1">
    <citation type="journal article" date="2012" name="J. Bacteriol.">
        <title>Complete genome sequences of Methylophaga sp. strain JAM1 and Methylophaga sp. strain JAM7.</title>
        <authorList>
            <person name="Villeneuve C."/>
            <person name="Martineau C."/>
            <person name="Mauffrey F."/>
            <person name="Villemur R."/>
        </authorList>
    </citation>
    <scope>NUCLEOTIDE SEQUENCE [LARGE SCALE GENOMIC DNA]</scope>
    <source>
        <strain evidence="11 12">JAM1</strain>
    </source>
</reference>
<dbReference type="EMBL" id="CP003390">
    <property type="protein sequence ID" value="AFI82901.1"/>
    <property type="molecule type" value="Genomic_DNA"/>
</dbReference>
<organism evidence="11 12">
    <name type="scientific">Methylophaga nitratireducenticrescens</name>
    <dbReference type="NCBI Taxonomy" id="754476"/>
    <lineage>
        <taxon>Bacteria</taxon>
        <taxon>Pseudomonadati</taxon>
        <taxon>Pseudomonadota</taxon>
        <taxon>Gammaproteobacteria</taxon>
        <taxon>Thiotrichales</taxon>
        <taxon>Piscirickettsiaceae</taxon>
        <taxon>Methylophaga</taxon>
    </lineage>
</organism>
<dbReference type="InterPro" id="IPR036641">
    <property type="entry name" value="HPT_dom_sf"/>
</dbReference>
<evidence type="ECO:0000256" key="6">
    <source>
        <dbReference type="ARBA" id="ARBA00022777"/>
    </source>
</evidence>
<feature type="coiled-coil region" evidence="9">
    <location>
        <begin position="305"/>
        <end position="339"/>
    </location>
</feature>
<dbReference type="PANTHER" id="PTHR43395">
    <property type="entry name" value="SENSOR HISTIDINE KINASE CHEA"/>
    <property type="match status" value="1"/>
</dbReference>
<gene>
    <name evidence="11" type="ordered locus">Q7A_40</name>
</gene>
<dbReference type="SMART" id="SM00448">
    <property type="entry name" value="REC"/>
    <property type="match status" value="1"/>
</dbReference>
<keyword evidence="5" id="KW-0808">Transferase</keyword>
<comment type="catalytic activity">
    <reaction evidence="1">
        <text>ATP + protein L-histidine = ADP + protein N-phospho-L-histidine.</text>
        <dbReference type="EC" id="2.7.13.3"/>
    </reaction>
</comment>
<dbReference type="RefSeq" id="WP_014705277.1">
    <property type="nucleotide sequence ID" value="NC_017857.3"/>
</dbReference>
<dbReference type="InterPro" id="IPR008207">
    <property type="entry name" value="Sig_transdc_His_kin_Hpt_dom"/>
</dbReference>
<dbReference type="Pfam" id="PF01627">
    <property type="entry name" value="Hpt"/>
    <property type="match status" value="3"/>
</dbReference>
<feature type="compositionally biased region" description="Low complexity" evidence="10">
    <location>
        <begin position="706"/>
        <end position="723"/>
    </location>
</feature>
<dbReference type="PATRIC" id="fig|754476.3.peg.39"/>
<evidence type="ECO:0000256" key="1">
    <source>
        <dbReference type="ARBA" id="ARBA00000085"/>
    </source>
</evidence>
<protein>
    <recommendedName>
        <fullName evidence="3">Chemotaxis protein CheA</fullName>
        <ecNumber evidence="2">2.7.13.3</ecNumber>
    </recommendedName>
</protein>
<dbReference type="InterPro" id="IPR005467">
    <property type="entry name" value="His_kinase_dom"/>
</dbReference>
<dbReference type="OrthoDB" id="9803176at2"/>
<comment type="function">
    <text evidence="8">Involved in the transmission of sensory signals from the chemoreceptors to the flagellar motors. CheA is autophosphorylated; it can transfer its phosphate group to either CheB or CheY.</text>
</comment>
<dbReference type="InterPro" id="IPR058661">
    <property type="entry name" value="FimL_2nd"/>
</dbReference>
<dbReference type="Gene3D" id="3.40.50.2300">
    <property type="match status" value="1"/>
</dbReference>
<dbReference type="PROSITE" id="PS50109">
    <property type="entry name" value="HIS_KIN"/>
    <property type="match status" value="1"/>
</dbReference>
<evidence type="ECO:0000256" key="8">
    <source>
        <dbReference type="ARBA" id="ARBA00035100"/>
    </source>
</evidence>
<dbReference type="SMART" id="SM00387">
    <property type="entry name" value="HATPase_c"/>
    <property type="match status" value="1"/>
</dbReference>
<dbReference type="eggNOG" id="COG0643">
    <property type="taxonomic scope" value="Bacteria"/>
</dbReference>
<evidence type="ECO:0000256" key="3">
    <source>
        <dbReference type="ARBA" id="ARBA00021495"/>
    </source>
</evidence>
<dbReference type="SMART" id="SM00260">
    <property type="entry name" value="CheW"/>
    <property type="match status" value="1"/>
</dbReference>
<dbReference type="GO" id="GO:0000155">
    <property type="term" value="F:phosphorelay sensor kinase activity"/>
    <property type="evidence" value="ECO:0007669"/>
    <property type="project" value="InterPro"/>
</dbReference>
<evidence type="ECO:0000256" key="5">
    <source>
        <dbReference type="ARBA" id="ARBA00022679"/>
    </source>
</evidence>
<dbReference type="Gene3D" id="1.20.120.160">
    <property type="entry name" value="HPT domain"/>
    <property type="match status" value="3"/>
</dbReference>
<sequence>MTQSRGNYNALTWLQDELQKSLAAALQSVQTYIDDPQQSESLSRCVEHLYQVNGTLEMLNLDGAQMLAAEMQSIAGYMRSFPEDKQNSALETLTRGLILLPTYLQKVNEKFPDNALCLLDSINELRLLRDKPAIAETDVFAPDLSISLPDSIAPNPAHTAPPLELERHKVAHVFQHLLLTWMREQDDKSLRKMRGILRHLRLQCLQEKTTLFWWVAEALLEGLAHRGIRDDSSAKQLIGKMASPIRLVCESDENSLLAGYPETLLKQLLLLVARSSSYGPLVTGVKASFGLTFYDQALQLIGHSDAALQEAQNALLEQLEELKERISQFDTAEDQADEAVNDISLQLLSMADTLTLLQHQTQSDDLHKHHKALQKCLATDKSYHNQLTSLADDLLQIEALLRKTDATDAIHRQLQKTVLTECLNELASVKELLILQSSHQTDNDETAQQNLANSLNMLAGSLDVLDIGKASQLFFSLATKFNDDASSFNTPKAQQDMAEILASAEIYLENLHRTGQVDENILQTALNTLQHFGQSDEQIDTLQLPEINFSTEDEPTAEDEKLSSVALYLRALEDKAADIDASQLSIAPADQESLVAQDISYSEEQVEALELPEIDFSADDSSEVPAEKAEPLKLSSVDLYIKALDDRETDTQTLQFEDFQPSVADLSENVTADEPLELQDYQSTDINFDQVESETSEPVAFEDQTSFSAESADSSESSDSFSSGNWQFEEHINPEIAEVFVEEANEVLDDLQQLLPIWSETPENGDLPTIRRHFHTLKGSGRMAGATTIADMAQAVEHLLNQILEDALPVSDEIMALVMEAVPEVNDCLGLFTQAQSDFTESAAALTILAQQLTEQESVLDSADEEDEDRALRDIFYQEAEQHLQNLFAETAVLQVGKVINKSMLSAAHSLKGCANIAGVKPVAIIATQLDQTFRNLYHQQQTFTEESISELNDIVMELSQLLQAVKTGEDEPDIRLLDRRIFELCPQKSEQSHTARLDPEQLVSFLEETDGLLNEYSQQLTAWQQTDSEPPLALKQTLNTLAENSVLPQLAALYQLMQRLISHPQSRSENLKALLDEALEIVNDQIEALIQHKTPADFTLFREQIRATLTAFDSVSTVEVDPEILEAFTEEAAELLVSTDRAIKQWQTEPENPAGPMQLQRDLHTLKGGARLTATMAMADLTHQVETLVLSVTDQQETPDDGFFSLLQRCQDRLTEMQEQLANRSDIPAANDLLQEIQQYSGYVLADIDNRDTLQQPASAAEQLPAEASSFNKAPADNAKSSSSQSSEKIRVRADLLDYLSNFAGEVSITRDQVTQQHGVMHQQLEEMEETVSRLHEQLRKLEIETETQILYRYEDTVQDTNTEFDPLELDRFSTIQQLSRSLTETVNDLNNISRSMGNLMRETDILLLQQSRLNTDLQQGLMHTRLLPFNSIVPRLERIVRQTNSELNKQSQLLIRGADLELDRTILDRLVAPIEHILRNAIAHGLETADERSQQGKQQSGRLKIEMQREGSEVVITIADDGQGLNIEKIKQRAIAQNLIDANNIPNEQTLIQLILTSGFSTAETISQLAGRGVGMDVVSNEIRALKGRLSISSKPGKGTQFHLRLPLTLSVMQALLISVNQQQFAVPLSAVNAGERISIQHIGELMAQEKPTYTFHGEHYDFIPLGNLLGQPLNLLENLSHQMPLLLFRSGDIKIALAVDSIDSNREIVIKSVGQQLGQISAINGATILGDGRVIFILDIPTLIEDYQAPSGTTNLQQASESFKKIEENRNPLAMIVDDSITMRKATEGLLTRLGFDVVTAKDGVDALARLYEQTPDIVLLDVEMPRMDGFEFASIIRNDSQFKHLPIIMITSRTGDKHRQRAMSIGVNAYLGKPYQDDELIISMKQQLAYKYPNEKR</sequence>
<dbReference type="InterPro" id="IPR001789">
    <property type="entry name" value="Sig_transdc_resp-reg_receiver"/>
</dbReference>
<dbReference type="SUPFAM" id="SSF50341">
    <property type="entry name" value="CheW-like"/>
    <property type="match status" value="1"/>
</dbReference>
<evidence type="ECO:0000313" key="12">
    <source>
        <dbReference type="Proteomes" id="UP000009144"/>
    </source>
</evidence>